<evidence type="ECO:0000259" key="1">
    <source>
        <dbReference type="Pfam" id="PF25829"/>
    </source>
</evidence>
<dbReference type="EMBL" id="JANAVB010016515">
    <property type="protein sequence ID" value="KAJ6831794.1"/>
    <property type="molecule type" value="Genomic_DNA"/>
</dbReference>
<dbReference type="AlphaFoldDB" id="A0AAX6GTB1"/>
<proteinExistence type="predicted"/>
<dbReference type="PANTHER" id="PTHR33780:SF3">
    <property type="entry name" value="EXPRESSED PROTEIN"/>
    <property type="match status" value="1"/>
</dbReference>
<gene>
    <name evidence="2" type="ORF">M6B38_163425</name>
    <name evidence="3" type="ORF">M6B38_348155</name>
</gene>
<dbReference type="PANTHER" id="PTHR33780">
    <property type="entry name" value="EXPRESSED PROTEIN"/>
    <property type="match status" value="1"/>
</dbReference>
<reference evidence="3" key="1">
    <citation type="journal article" date="2023" name="GigaByte">
        <title>Genome assembly of the bearded iris, Iris pallida Lam.</title>
        <authorList>
            <person name="Bruccoleri R.E."/>
            <person name="Oakeley E.J."/>
            <person name="Faust A.M.E."/>
            <person name="Altorfer M."/>
            <person name="Dessus-Babus S."/>
            <person name="Burckhardt D."/>
            <person name="Oertli M."/>
            <person name="Naumann U."/>
            <person name="Petersen F."/>
            <person name="Wong J."/>
        </authorList>
    </citation>
    <scope>NUCLEOTIDE SEQUENCE</scope>
    <source>
        <strain evidence="3">GSM-AAB239-AS_SAM_17_03QT</strain>
    </source>
</reference>
<comment type="caution">
    <text evidence="3">The sequence shown here is derived from an EMBL/GenBank/DDBJ whole genome shotgun (WGS) entry which is preliminary data.</text>
</comment>
<accession>A0AAX6GTB1</accession>
<feature type="domain" description="DUF7953" evidence="1">
    <location>
        <begin position="36"/>
        <end position="92"/>
    </location>
</feature>
<protein>
    <recommendedName>
        <fullName evidence="1">DUF7953 domain-containing protein</fullName>
    </recommendedName>
</protein>
<evidence type="ECO:0000313" key="4">
    <source>
        <dbReference type="Proteomes" id="UP001140949"/>
    </source>
</evidence>
<name>A0AAX6GTB1_IRIPA</name>
<sequence length="97" mass="11008">MEKPSRFLFYLSDSLPRLLLASLLFLSILTGVFSSRVVTLGSIEIYDTHEWLPLKPVVYFRCGGENKTVLPDVTKKNLMYTFKGEESWQASTDGASR</sequence>
<reference evidence="3" key="2">
    <citation type="submission" date="2023-04" db="EMBL/GenBank/DDBJ databases">
        <authorList>
            <person name="Bruccoleri R.E."/>
            <person name="Oakeley E.J."/>
            <person name="Faust A.-M."/>
            <person name="Dessus-Babus S."/>
            <person name="Altorfer M."/>
            <person name="Burckhardt D."/>
            <person name="Oertli M."/>
            <person name="Naumann U."/>
            <person name="Petersen F."/>
            <person name="Wong J."/>
        </authorList>
    </citation>
    <scope>NUCLEOTIDE SEQUENCE</scope>
    <source>
        <strain evidence="3">GSM-AAB239-AS_SAM_17_03QT</strain>
        <tissue evidence="3">Leaf</tissue>
    </source>
</reference>
<keyword evidence="4" id="KW-1185">Reference proteome</keyword>
<dbReference type="Pfam" id="PF25829">
    <property type="entry name" value="DUF7953"/>
    <property type="match status" value="1"/>
</dbReference>
<evidence type="ECO:0000313" key="3">
    <source>
        <dbReference type="EMBL" id="KAJ6831794.1"/>
    </source>
</evidence>
<dbReference type="InterPro" id="IPR057713">
    <property type="entry name" value="DUF7953"/>
</dbReference>
<dbReference type="Proteomes" id="UP001140949">
    <property type="component" value="Unassembled WGS sequence"/>
</dbReference>
<dbReference type="EMBL" id="JANAVB010033216">
    <property type="protein sequence ID" value="KAJ6809078.1"/>
    <property type="molecule type" value="Genomic_DNA"/>
</dbReference>
<evidence type="ECO:0000313" key="2">
    <source>
        <dbReference type="EMBL" id="KAJ6809078.1"/>
    </source>
</evidence>
<organism evidence="3 4">
    <name type="scientific">Iris pallida</name>
    <name type="common">Sweet iris</name>
    <dbReference type="NCBI Taxonomy" id="29817"/>
    <lineage>
        <taxon>Eukaryota</taxon>
        <taxon>Viridiplantae</taxon>
        <taxon>Streptophyta</taxon>
        <taxon>Embryophyta</taxon>
        <taxon>Tracheophyta</taxon>
        <taxon>Spermatophyta</taxon>
        <taxon>Magnoliopsida</taxon>
        <taxon>Liliopsida</taxon>
        <taxon>Asparagales</taxon>
        <taxon>Iridaceae</taxon>
        <taxon>Iridoideae</taxon>
        <taxon>Irideae</taxon>
        <taxon>Iris</taxon>
    </lineage>
</organism>